<dbReference type="KEGG" id="pno:SNOG_09953"/>
<feature type="compositionally biased region" description="Polar residues" evidence="1">
    <location>
        <begin position="34"/>
        <end position="43"/>
    </location>
</feature>
<reference evidence="3" key="1">
    <citation type="journal article" date="2007" name="Plant Cell">
        <title>Dothideomycete-plant interactions illuminated by genome sequencing and EST analysis of the wheat pathogen Stagonospora nodorum.</title>
        <authorList>
            <person name="Hane J.K."/>
            <person name="Lowe R.G."/>
            <person name="Solomon P.S."/>
            <person name="Tan K.C."/>
            <person name="Schoch C.L."/>
            <person name="Spatafora J.W."/>
            <person name="Crous P.W."/>
            <person name="Kodira C."/>
            <person name="Birren B.W."/>
            <person name="Galagan J.E."/>
            <person name="Torriani S.F."/>
            <person name="McDonald B.A."/>
            <person name="Oliver R.P."/>
        </authorList>
    </citation>
    <scope>NUCLEOTIDE SEQUENCE [LARGE SCALE GENOMIC DNA]</scope>
    <source>
        <strain evidence="3">SN15 / ATCC MYA-4574 / FGSC 10173</strain>
    </source>
</reference>
<name>Q0UE61_PHANO</name>
<proteinExistence type="predicted"/>
<evidence type="ECO:0000313" key="2">
    <source>
        <dbReference type="EMBL" id="EAT82288.1"/>
    </source>
</evidence>
<dbReference type="GeneID" id="5977144"/>
<dbReference type="Proteomes" id="UP000001055">
    <property type="component" value="Unassembled WGS sequence"/>
</dbReference>
<evidence type="ECO:0000313" key="3">
    <source>
        <dbReference type="Proteomes" id="UP000001055"/>
    </source>
</evidence>
<gene>
    <name evidence="2" type="ORF">SNOG_09953</name>
</gene>
<feature type="region of interest" description="Disordered" evidence="1">
    <location>
        <begin position="26"/>
        <end position="49"/>
    </location>
</feature>
<dbReference type="AlphaFoldDB" id="Q0UE61"/>
<accession>Q0UE61</accession>
<dbReference type="RefSeq" id="XP_001800238.1">
    <property type="nucleotide sequence ID" value="XM_001800186.1"/>
</dbReference>
<sequence>MSSLPNDRMIRCILKRYASTEMGSAALGDHSLSEPVSKSQQRLQLRGCG</sequence>
<dbReference type="InParanoid" id="Q0UE61"/>
<protein>
    <submittedName>
        <fullName evidence="2">Uncharacterized protein</fullName>
    </submittedName>
</protein>
<organism evidence="2 3">
    <name type="scientific">Phaeosphaeria nodorum (strain SN15 / ATCC MYA-4574 / FGSC 10173)</name>
    <name type="common">Glume blotch fungus</name>
    <name type="synonym">Parastagonospora nodorum</name>
    <dbReference type="NCBI Taxonomy" id="321614"/>
    <lineage>
        <taxon>Eukaryota</taxon>
        <taxon>Fungi</taxon>
        <taxon>Dikarya</taxon>
        <taxon>Ascomycota</taxon>
        <taxon>Pezizomycotina</taxon>
        <taxon>Dothideomycetes</taxon>
        <taxon>Pleosporomycetidae</taxon>
        <taxon>Pleosporales</taxon>
        <taxon>Pleosporineae</taxon>
        <taxon>Phaeosphaeriaceae</taxon>
        <taxon>Parastagonospora</taxon>
    </lineage>
</organism>
<dbReference type="EMBL" id="CH445340">
    <property type="protein sequence ID" value="EAT82288.1"/>
    <property type="molecule type" value="Genomic_DNA"/>
</dbReference>
<evidence type="ECO:0000256" key="1">
    <source>
        <dbReference type="SAM" id="MobiDB-lite"/>
    </source>
</evidence>